<dbReference type="PANTHER" id="PTHR45867">
    <property type="entry name" value="PURPLE ACID PHOSPHATASE"/>
    <property type="match status" value="1"/>
</dbReference>
<keyword evidence="1" id="KW-0732">Signal</keyword>
<organism evidence="4">
    <name type="scientific">Paenibacillus sp. BIHB 4019</name>
    <dbReference type="NCBI Taxonomy" id="1870819"/>
    <lineage>
        <taxon>Bacteria</taxon>
        <taxon>Bacillati</taxon>
        <taxon>Bacillota</taxon>
        <taxon>Bacilli</taxon>
        <taxon>Bacillales</taxon>
        <taxon>Paenibacillaceae</taxon>
        <taxon>Paenibacillus</taxon>
    </lineage>
</organism>
<dbReference type="Pfam" id="PF00149">
    <property type="entry name" value="Metallophos"/>
    <property type="match status" value="1"/>
</dbReference>
<dbReference type="SUPFAM" id="SSF56300">
    <property type="entry name" value="Metallo-dependent phosphatases"/>
    <property type="match status" value="1"/>
</dbReference>
<dbReference type="EMBL" id="CP016808">
    <property type="protein sequence ID" value="ANY68482.1"/>
    <property type="molecule type" value="Genomic_DNA"/>
</dbReference>
<dbReference type="SUPFAM" id="SSF49363">
    <property type="entry name" value="Purple acid phosphatase, N-terminal domain"/>
    <property type="match status" value="1"/>
</dbReference>
<dbReference type="InterPro" id="IPR008963">
    <property type="entry name" value="Purple_acid_Pase-like_N"/>
</dbReference>
<evidence type="ECO:0000259" key="2">
    <source>
        <dbReference type="Pfam" id="PF00149"/>
    </source>
</evidence>
<feature type="domain" description="Purple acid phosphatase N-terminal" evidence="3">
    <location>
        <begin position="47"/>
        <end position="151"/>
    </location>
</feature>
<evidence type="ECO:0000256" key="1">
    <source>
        <dbReference type="ARBA" id="ARBA00022729"/>
    </source>
</evidence>
<dbReference type="GO" id="GO:0046872">
    <property type="term" value="F:metal ion binding"/>
    <property type="evidence" value="ECO:0007669"/>
    <property type="project" value="InterPro"/>
</dbReference>
<feature type="domain" description="Calcineurin-like phosphoesterase" evidence="2">
    <location>
        <begin position="180"/>
        <end position="341"/>
    </location>
</feature>
<reference evidence="4" key="1">
    <citation type="submission" date="2016-08" db="EMBL/GenBank/DDBJ databases">
        <title>Complete Genome Seqeunce of Paenibacillus sp. BIHB 4019 from tea rhizoplane.</title>
        <authorList>
            <person name="Thakur R."/>
            <person name="Swarnkar M.K."/>
            <person name="Gulati A."/>
        </authorList>
    </citation>
    <scope>NUCLEOTIDE SEQUENCE [LARGE SCALE GENOMIC DNA]</scope>
    <source>
        <strain evidence="4">BIHB4019</strain>
    </source>
</reference>
<dbReference type="Pfam" id="PF16656">
    <property type="entry name" value="Pur_ac_phosph_N"/>
    <property type="match status" value="1"/>
</dbReference>
<accession>A0A1B2DLA9</accession>
<sequence>MNFTGKEIKMKKEWIWILALCLVLLLVVAGIEWLKSDGTTEKAAGKPYAIVTTFKEDAATSRAFTWFTDNPQAGTVIEWIEGMDAAKLSGEGEGAQVSRLEGKTSTLDTGNGAVRGVHKLELSGLSPGTAYTYRVGDGSDSGWSEAFHFMTQAQDADSFTFINVTDSQGVTEQDFELWGNTLDQAFSTFPGAQFIVHNGDLTENPDDEIAWQHFFGKAQQWVTRFPLMPVTGNHDEVDNNADDFVAHFNLPVSGADGSIEGTTYSYDYGSAHFIMLNTESNKKEQTKWLEKDLAATDKRWIIVSVHRGPYAGNQYEKIDDWVKLFDKYGVDLVLQGHNHEYARSYPLKDGKVTGDGEGVIRTSSGTVYVVTNAAGQKFNEMKEDQFYHKVHFQNNKQMFAGITIEGDKLTYEAYDVDGNKLDAFVLQSEK</sequence>
<protein>
    <submittedName>
        <fullName evidence="4">Metallophosphoesterase</fullName>
    </submittedName>
</protein>
<proteinExistence type="predicted"/>
<dbReference type="Gene3D" id="2.60.40.380">
    <property type="entry name" value="Purple acid phosphatase-like, N-terminal"/>
    <property type="match status" value="1"/>
</dbReference>
<evidence type="ECO:0000313" key="4">
    <source>
        <dbReference type="EMBL" id="ANY68482.1"/>
    </source>
</evidence>
<dbReference type="AlphaFoldDB" id="A0A1B2DLA9"/>
<dbReference type="InterPro" id="IPR015914">
    <property type="entry name" value="PAPs_N"/>
</dbReference>
<dbReference type="InterPro" id="IPR029052">
    <property type="entry name" value="Metallo-depent_PP-like"/>
</dbReference>
<dbReference type="Gene3D" id="3.60.21.10">
    <property type="match status" value="1"/>
</dbReference>
<evidence type="ECO:0000259" key="3">
    <source>
        <dbReference type="Pfam" id="PF16656"/>
    </source>
</evidence>
<gene>
    <name evidence="4" type="ORF">BBD42_19890</name>
</gene>
<dbReference type="InterPro" id="IPR004843">
    <property type="entry name" value="Calcineurin-like_PHP"/>
</dbReference>
<name>A0A1B2DLA9_9BACL</name>
<dbReference type="GO" id="GO:0003993">
    <property type="term" value="F:acid phosphatase activity"/>
    <property type="evidence" value="ECO:0007669"/>
    <property type="project" value="InterPro"/>
</dbReference>
<dbReference type="PANTHER" id="PTHR45867:SF3">
    <property type="entry name" value="ACID PHOSPHATASE TYPE 7"/>
    <property type="match status" value="1"/>
</dbReference>